<dbReference type="EMBL" id="QFBC01000007">
    <property type="protein sequence ID" value="PWE54996.1"/>
    <property type="molecule type" value="Genomic_DNA"/>
</dbReference>
<reference evidence="1 2" key="1">
    <citation type="submission" date="2018-05" db="EMBL/GenBank/DDBJ databases">
        <title>The draft genome of strain NS-104.</title>
        <authorList>
            <person name="Hang P."/>
            <person name="Jiang J."/>
        </authorList>
    </citation>
    <scope>NUCLEOTIDE SEQUENCE [LARGE SCALE GENOMIC DNA]</scope>
    <source>
        <strain evidence="1 2">NS-104</strain>
    </source>
</reference>
<organism evidence="1 2">
    <name type="scientific">Metarhizobium album</name>
    <dbReference type="NCBI Taxonomy" id="2182425"/>
    <lineage>
        <taxon>Bacteria</taxon>
        <taxon>Pseudomonadati</taxon>
        <taxon>Pseudomonadota</taxon>
        <taxon>Alphaproteobacteria</taxon>
        <taxon>Hyphomicrobiales</taxon>
        <taxon>Rhizobiaceae</taxon>
        <taxon>Metarhizobium</taxon>
    </lineage>
</organism>
<accession>A0A2U2DNV4</accession>
<dbReference type="AlphaFoldDB" id="A0A2U2DNV4"/>
<comment type="caution">
    <text evidence="1">The sequence shown here is derived from an EMBL/GenBank/DDBJ whole genome shotgun (WGS) entry which is preliminary data.</text>
</comment>
<proteinExistence type="predicted"/>
<name>A0A2U2DNV4_9HYPH</name>
<keyword evidence="2" id="KW-1185">Reference proteome</keyword>
<evidence type="ECO:0000313" key="2">
    <source>
        <dbReference type="Proteomes" id="UP000245252"/>
    </source>
</evidence>
<gene>
    <name evidence="1" type="ORF">DEM27_16195</name>
</gene>
<dbReference type="RefSeq" id="WP_109459294.1">
    <property type="nucleotide sequence ID" value="NZ_QFBC01000007.1"/>
</dbReference>
<dbReference type="Proteomes" id="UP000245252">
    <property type="component" value="Unassembled WGS sequence"/>
</dbReference>
<sequence>MKPYDSLDTLYEFLKSIESIDEFFERKEPHFNDAASKAIAIAMMEEGTTPEDMLGILKSEERQRFAAEQDMRRKPN</sequence>
<evidence type="ECO:0000313" key="1">
    <source>
        <dbReference type="EMBL" id="PWE54996.1"/>
    </source>
</evidence>
<protein>
    <submittedName>
        <fullName evidence="1">Uncharacterized protein</fullName>
    </submittedName>
</protein>